<dbReference type="GO" id="GO:0005524">
    <property type="term" value="F:ATP binding"/>
    <property type="evidence" value="ECO:0007669"/>
    <property type="project" value="UniProtKB-UniRule"/>
</dbReference>
<keyword evidence="10 12" id="KW-0238">DNA-binding</keyword>
<sequence>MAFVLYACSASVVPEDRASEGEGKSRGSEEEGKSRASEEEEMDISMEENSVELTATSKVSSKGGRGGGAGRGRGGGAGRGGNAKAPLRDATNDGDELSSRVIGDEKTIEEVYQKKTQLEHILLRPDTYVGSIEKLTQHMWVYEDGTLRHRAVTFVPGLYKIFDEILVNAADNKQRDPSMDAVKVDINPETNTISVFNTGDGVPVEIHAEEGVYVPEMIFGHLLTSSNYDDTRKKTTGGRNGYGAKLTNIFSTEFVIETADGKRGRRYKQVFSENMGKKSDPKITTCKASENWTRVTFKPDLAKFGMDTLEHDVVALMSKRVLDVAGVLGKSVKVELNGTRLPIKSFSDYVGMYLDASEKNSGTEVKLPRIYEKVNDRWEVCVSLSEGQFQQVSFVNAINTTKGGTHVNYVSEQVVNKLLAVANKKNKQANLKPFQIKCHLWVFVNALIENPAFDSQTKETLTTRPTAFGSPCTLSEVFLKKVVGCGIVEELLSFASTKLSKELKKNDGTKRQRLTGIPKLDDANDAGGKNSEHCTLILTEGDSAKALAVSGLSVVGRDRYGVFPLRGKLLNVREASHKQIMENAEINQIKQIMGLQHGKEYDSVKSLRYGHLMIMTDQDHDGSHIKGLLINFIHSFWPSLLKVPNFLLEFITPIVKATKGGRTLTFYTMPEYDAWKESLGGSTKGWSVKYYKGLGTSSAKEAKEYFSELDRHRKDFEWRTEEDGEAIELAFSKKKIEDRKRWLRNFEEGTYIDLTNTTLNYTDFVNQELILFSMADLARSIPSAVDGLKPGQRKILFSCFKRNLKNDIKVAQLSGYVSEHSAYHHGEASLSSTIVNMAQDFVGSNNVNLLMPSGQFGTRLQGGKDAASPRYIYTRLSPLTRMLFPEADDGLLSYLNDDGQSIEPKWYMPILPTVLLNGAEGIGTGWSTFLPNYNPLEITENIRRLMRGEDVIPMHPWYRGFKGIIEQVDRADQTRGKSYVVSGTIEQVDETTLRVTELPIRKWTQDYKEFLETLLVGNEKTGPPFIKDYKEYHTDTEVLFEIQLSEENMAAALEVGLYKKFKMTTNISTSNVNLFDPSGQIRTYDGPEDILKDFYKLRLEYYSARKASQLEGLQYEMTKLDNKVRFILMVIKGEIIVSNRKKADLLAELKQLGFTPLANKAVKKKGQNSALPEEEGEEATEEEEEDGAGKGFGKGGGYDYLLSMPIWSLTLEKVEELLRDQESKKADLETLMATTPSQMWDTDLTTFLAGYEAYEKQEQENQEKSAKQRAKAQVKAGIPPKKAAAPKRRKAKAAASDDEDDIEMDADFEEPKKKTASSKAAGGAKAKPATTGSRAPSRAPSSKVTAVAGSKDGVGGTKVPIAKKAAAAKATAGTSDSGVVDGSSVNDVVEMPEESMSLQQRLAKMTLSKNGESSSVMNGAGGESMSVSISTGAASKNAAKGKGRRKMVVDSDGEEDNSDEDFKLNISSDDEDVFKPKTAKGRGRGRGAAGSKPTGAGRGGVIGGAVKAPPKPRGRGAAKKSSEDTDSAEKKRARAPKPPVRQEEVIIDTDDEIEDPRGFGKEVVAESPAVKSPAMKLQRLKSSPFGKKKAGTVKTRISKAMAAAKTARSVAESVDEGGDVSRAGGAGAVASSNAASSIGDDEGASNRPARRAARTTRPKTYYIDSDSENENNDEDGDFAFSD</sequence>
<dbReference type="GO" id="GO:0005634">
    <property type="term" value="C:nucleus"/>
    <property type="evidence" value="ECO:0007669"/>
    <property type="project" value="TreeGrafter"/>
</dbReference>
<feature type="compositionally biased region" description="Basic and acidic residues" evidence="14">
    <location>
        <begin position="1520"/>
        <end position="1530"/>
    </location>
</feature>
<dbReference type="CDD" id="cd16930">
    <property type="entry name" value="HATPase_TopII-like"/>
    <property type="match status" value="1"/>
</dbReference>
<dbReference type="SMART" id="SM00434">
    <property type="entry name" value="TOP4c"/>
    <property type="match status" value="1"/>
</dbReference>
<evidence type="ECO:0000256" key="11">
    <source>
        <dbReference type="ARBA" id="ARBA00023235"/>
    </source>
</evidence>
<evidence type="ECO:0000256" key="4">
    <source>
        <dbReference type="ARBA" id="ARBA00011080"/>
    </source>
</evidence>
<evidence type="ECO:0000256" key="8">
    <source>
        <dbReference type="ARBA" id="ARBA00022842"/>
    </source>
</evidence>
<evidence type="ECO:0000256" key="10">
    <source>
        <dbReference type="ARBA" id="ARBA00023125"/>
    </source>
</evidence>
<comment type="subunit">
    <text evidence="13">Homodimer.</text>
</comment>
<dbReference type="GO" id="GO:0000819">
    <property type="term" value="P:sister chromatid segregation"/>
    <property type="evidence" value="ECO:0007669"/>
    <property type="project" value="TreeGrafter"/>
</dbReference>
<dbReference type="GO" id="GO:0000712">
    <property type="term" value="P:resolution of meiotic recombination intermediates"/>
    <property type="evidence" value="ECO:0007669"/>
    <property type="project" value="TreeGrafter"/>
</dbReference>
<dbReference type="SMART" id="SM00433">
    <property type="entry name" value="TOP2c"/>
    <property type="match status" value="1"/>
</dbReference>
<dbReference type="FunFam" id="3.90.199.10:FF:000002">
    <property type="entry name" value="DNA topoisomerase 2"/>
    <property type="match status" value="1"/>
</dbReference>
<feature type="region of interest" description="Disordered" evidence="14">
    <location>
        <begin position="1407"/>
        <end position="1594"/>
    </location>
</feature>
<dbReference type="Gene3D" id="1.10.268.10">
    <property type="entry name" value="Topoisomerase, domain 3"/>
    <property type="match status" value="1"/>
</dbReference>
<dbReference type="PANTHER" id="PTHR10169:SF38">
    <property type="entry name" value="DNA TOPOISOMERASE 2"/>
    <property type="match status" value="1"/>
</dbReference>
<dbReference type="OrthoDB" id="276498at2759"/>
<evidence type="ECO:0000256" key="7">
    <source>
        <dbReference type="ARBA" id="ARBA00022840"/>
    </source>
</evidence>
<dbReference type="SUPFAM" id="SSF54211">
    <property type="entry name" value="Ribosomal protein S5 domain 2-like"/>
    <property type="match status" value="1"/>
</dbReference>
<feature type="compositionally biased region" description="Acidic residues" evidence="14">
    <location>
        <begin position="1172"/>
        <end position="1186"/>
    </location>
</feature>
<dbReference type="FunFam" id="3.30.1360.40:FF:000003">
    <property type="entry name" value="DNA topoisomerase 2"/>
    <property type="match status" value="1"/>
</dbReference>
<comment type="catalytic activity">
    <reaction evidence="1 12 13">
        <text>ATP-dependent breakage, passage and rejoining of double-stranded DNA.</text>
        <dbReference type="EC" id="5.6.2.2"/>
    </reaction>
</comment>
<dbReference type="STRING" id="69332.A0A388MD57"/>
<name>A0A388MD57_CHABU</name>
<feature type="compositionally biased region" description="Basic residues" evidence="14">
    <location>
        <begin position="1648"/>
        <end position="1657"/>
    </location>
</feature>
<evidence type="ECO:0000259" key="15">
    <source>
        <dbReference type="PROSITE" id="PS50880"/>
    </source>
</evidence>
<keyword evidence="7 13" id="KW-0067">ATP-binding</keyword>
<dbReference type="PRINTS" id="PR00418">
    <property type="entry name" value="TPI2FAMILY"/>
</dbReference>
<dbReference type="CDD" id="cd03365">
    <property type="entry name" value="TOPRIM_TopoIIA"/>
    <property type="match status" value="1"/>
</dbReference>
<feature type="compositionally biased region" description="Acidic residues" evidence="14">
    <location>
        <begin position="1665"/>
        <end position="1682"/>
    </location>
</feature>
<comment type="similarity">
    <text evidence="4 13">Belongs to the type II topoisomerase family.</text>
</comment>
<dbReference type="InterPro" id="IPR018522">
    <property type="entry name" value="TopoIIA_CS"/>
</dbReference>
<dbReference type="FunFam" id="3.30.565.10:FF:000004">
    <property type="entry name" value="DNA topoisomerase 2"/>
    <property type="match status" value="1"/>
</dbReference>
<feature type="region of interest" description="Disordered" evidence="14">
    <location>
        <begin position="1256"/>
        <end position="1357"/>
    </location>
</feature>
<feature type="active site" description="O-(5'-phospho-DNA)-tyrosine intermediate" evidence="12">
    <location>
        <position position="871"/>
    </location>
</feature>
<keyword evidence="18" id="KW-1185">Reference proteome</keyword>
<dbReference type="PRINTS" id="PR01158">
    <property type="entry name" value="TOPISMRASEII"/>
</dbReference>
<dbReference type="Gene3D" id="3.30.1360.40">
    <property type="match status" value="1"/>
</dbReference>
<keyword evidence="8" id="KW-0460">Magnesium</keyword>
<dbReference type="Pfam" id="PF01751">
    <property type="entry name" value="Toprim"/>
    <property type="match status" value="1"/>
</dbReference>
<dbReference type="Proteomes" id="UP000265515">
    <property type="component" value="Unassembled WGS sequence"/>
</dbReference>
<dbReference type="InterPro" id="IPR013760">
    <property type="entry name" value="Topo_IIA-like_dom_sf"/>
</dbReference>
<dbReference type="GO" id="GO:0006265">
    <property type="term" value="P:DNA topological change"/>
    <property type="evidence" value="ECO:0007669"/>
    <property type="project" value="UniProtKB-UniRule"/>
</dbReference>
<dbReference type="EC" id="5.6.2.2" evidence="13"/>
<dbReference type="InterPro" id="IPR013759">
    <property type="entry name" value="Topo_IIA_B_C"/>
</dbReference>
<dbReference type="InterPro" id="IPR014721">
    <property type="entry name" value="Ribsml_uS5_D2-typ_fold_subgr"/>
</dbReference>
<dbReference type="InterPro" id="IPR013758">
    <property type="entry name" value="Topo_IIA_A/C_ab"/>
</dbReference>
<dbReference type="FunFam" id="3.30.1490.30:FF:000001">
    <property type="entry name" value="DNA topoisomerase 2"/>
    <property type="match status" value="1"/>
</dbReference>
<dbReference type="Pfam" id="PF02518">
    <property type="entry name" value="HATPase_c"/>
    <property type="match status" value="1"/>
</dbReference>
<feature type="domain" description="Toprim" evidence="15">
    <location>
        <begin position="534"/>
        <end position="648"/>
    </location>
</feature>
<dbReference type="InterPro" id="IPR002205">
    <property type="entry name" value="Topo_IIA_dom_A"/>
</dbReference>
<evidence type="ECO:0000256" key="12">
    <source>
        <dbReference type="PROSITE-ProRule" id="PRU01384"/>
    </source>
</evidence>
<dbReference type="Gene3D" id="3.90.199.10">
    <property type="entry name" value="Topoisomerase II, domain 5"/>
    <property type="match status" value="1"/>
</dbReference>
<evidence type="ECO:0000256" key="6">
    <source>
        <dbReference type="ARBA" id="ARBA00022741"/>
    </source>
</evidence>
<dbReference type="CDD" id="cd03481">
    <property type="entry name" value="TopoIIA_Trans_ScTopoIIA"/>
    <property type="match status" value="1"/>
</dbReference>
<dbReference type="CDD" id="cd00187">
    <property type="entry name" value="TOP4c"/>
    <property type="match status" value="1"/>
</dbReference>
<evidence type="ECO:0000313" key="18">
    <source>
        <dbReference type="Proteomes" id="UP000265515"/>
    </source>
</evidence>
<feature type="compositionally biased region" description="Low complexity" evidence="14">
    <location>
        <begin position="1620"/>
        <end position="1638"/>
    </location>
</feature>
<dbReference type="InterPro" id="IPR020568">
    <property type="entry name" value="Ribosomal_Su5_D2-typ_SF"/>
</dbReference>
<proteinExistence type="inferred from homology"/>
<reference evidence="17 18" key="1">
    <citation type="journal article" date="2018" name="Cell">
        <title>The Chara Genome: Secondary Complexity and Implications for Plant Terrestrialization.</title>
        <authorList>
            <person name="Nishiyama T."/>
            <person name="Sakayama H."/>
            <person name="Vries J.D."/>
            <person name="Buschmann H."/>
            <person name="Saint-Marcoux D."/>
            <person name="Ullrich K.K."/>
            <person name="Haas F.B."/>
            <person name="Vanderstraeten L."/>
            <person name="Becker D."/>
            <person name="Lang D."/>
            <person name="Vosolsobe S."/>
            <person name="Rombauts S."/>
            <person name="Wilhelmsson P.K.I."/>
            <person name="Janitza P."/>
            <person name="Kern R."/>
            <person name="Heyl A."/>
            <person name="Rumpler F."/>
            <person name="Villalobos L.I.A.C."/>
            <person name="Clay J.M."/>
            <person name="Skokan R."/>
            <person name="Toyoda A."/>
            <person name="Suzuki Y."/>
            <person name="Kagoshima H."/>
            <person name="Schijlen E."/>
            <person name="Tajeshwar N."/>
            <person name="Catarino B."/>
            <person name="Hetherington A.J."/>
            <person name="Saltykova A."/>
            <person name="Bonnot C."/>
            <person name="Breuninger H."/>
            <person name="Symeonidi A."/>
            <person name="Radhakrishnan G.V."/>
            <person name="Van Nieuwerburgh F."/>
            <person name="Deforce D."/>
            <person name="Chang C."/>
            <person name="Karol K.G."/>
            <person name="Hedrich R."/>
            <person name="Ulvskov P."/>
            <person name="Glockner G."/>
            <person name="Delwiche C.F."/>
            <person name="Petrasek J."/>
            <person name="Van de Peer Y."/>
            <person name="Friml J."/>
            <person name="Beilby M."/>
            <person name="Dolan L."/>
            <person name="Kohara Y."/>
            <person name="Sugano S."/>
            <person name="Fujiyama A."/>
            <person name="Delaux P.-M."/>
            <person name="Quint M."/>
            <person name="TheiBen G."/>
            <person name="Hagemann M."/>
            <person name="Harholt J."/>
            <person name="Dunand C."/>
            <person name="Zachgo S."/>
            <person name="Langdale J."/>
            <person name="Maumus F."/>
            <person name="Straeten D.V.D."/>
            <person name="Gould S.B."/>
            <person name="Rensing S.A."/>
        </authorList>
    </citation>
    <scope>NUCLEOTIDE SEQUENCE [LARGE SCALE GENOMIC DNA]</scope>
    <source>
        <strain evidence="17 18">S276</strain>
    </source>
</reference>
<feature type="compositionally biased region" description="Acidic residues" evidence="14">
    <location>
        <begin position="38"/>
        <end position="50"/>
    </location>
</feature>
<feature type="compositionally biased region" description="Polar residues" evidence="14">
    <location>
        <begin position="51"/>
        <end position="60"/>
    </location>
</feature>
<evidence type="ECO:0000256" key="2">
    <source>
        <dbReference type="ARBA" id="ARBA00001913"/>
    </source>
</evidence>
<dbReference type="Pfam" id="PF16898">
    <property type="entry name" value="TOPRIM_C"/>
    <property type="match status" value="1"/>
</dbReference>
<feature type="compositionally biased region" description="Acidic residues" evidence="14">
    <location>
        <begin position="1545"/>
        <end position="1554"/>
    </location>
</feature>
<dbReference type="GO" id="GO:0003918">
    <property type="term" value="F:DNA topoisomerase type II (double strand cut, ATP-hydrolyzing) activity"/>
    <property type="evidence" value="ECO:0007669"/>
    <property type="project" value="UniProtKB-UniRule"/>
</dbReference>
<evidence type="ECO:0000256" key="1">
    <source>
        <dbReference type="ARBA" id="ARBA00000185"/>
    </source>
</evidence>
<organism evidence="17 18">
    <name type="scientific">Chara braunii</name>
    <name type="common">Braun's stonewort</name>
    <dbReference type="NCBI Taxonomy" id="69332"/>
    <lineage>
        <taxon>Eukaryota</taxon>
        <taxon>Viridiplantae</taxon>
        <taxon>Streptophyta</taxon>
        <taxon>Charophyceae</taxon>
        <taxon>Charales</taxon>
        <taxon>Characeae</taxon>
        <taxon>Chara</taxon>
    </lineage>
</organism>
<dbReference type="InterPro" id="IPR034157">
    <property type="entry name" value="TOPRIM_TopoII"/>
</dbReference>
<dbReference type="InterPro" id="IPR001241">
    <property type="entry name" value="Topo_IIA"/>
</dbReference>
<dbReference type="GO" id="GO:0046872">
    <property type="term" value="F:metal ion binding"/>
    <property type="evidence" value="ECO:0007669"/>
    <property type="project" value="UniProtKB-KW"/>
</dbReference>
<dbReference type="SUPFAM" id="SSF56719">
    <property type="entry name" value="Type II DNA topoisomerase"/>
    <property type="match status" value="1"/>
</dbReference>
<dbReference type="InterPro" id="IPR013757">
    <property type="entry name" value="Topo_IIA_A_a_sf"/>
</dbReference>
<feature type="compositionally biased region" description="Basic and acidic residues" evidence="14">
    <location>
        <begin position="14"/>
        <end position="37"/>
    </location>
</feature>
<feature type="compositionally biased region" description="Polar residues" evidence="14">
    <location>
        <begin position="1407"/>
        <end position="1417"/>
    </location>
</feature>
<evidence type="ECO:0000259" key="16">
    <source>
        <dbReference type="PROSITE" id="PS52040"/>
    </source>
</evidence>
<comment type="caution">
    <text evidence="17">The sequence shown here is derived from an EMBL/GenBank/DDBJ whole genome shotgun (WGS) entry which is preliminary data.</text>
</comment>
<comment type="cofactor">
    <cofactor evidence="3">
        <name>Mg(2+)</name>
        <dbReference type="ChEBI" id="CHEBI:18420"/>
    </cofactor>
</comment>
<evidence type="ECO:0000256" key="13">
    <source>
        <dbReference type="RuleBase" id="RU362094"/>
    </source>
</evidence>
<dbReference type="Gene3D" id="3.40.50.670">
    <property type="match status" value="1"/>
</dbReference>
<accession>A0A388MD57</accession>
<dbReference type="InterPro" id="IPR006171">
    <property type="entry name" value="TOPRIM_dom"/>
</dbReference>
<dbReference type="EMBL" id="BFEA01001051">
    <property type="protein sequence ID" value="GBG92399.1"/>
    <property type="molecule type" value="Genomic_DNA"/>
</dbReference>
<dbReference type="SUPFAM" id="SSF55874">
    <property type="entry name" value="ATPase domain of HSP90 chaperone/DNA topoisomerase II/histidine kinase"/>
    <property type="match status" value="1"/>
</dbReference>
<dbReference type="InterPro" id="IPR003594">
    <property type="entry name" value="HATPase_dom"/>
</dbReference>
<dbReference type="Gramene" id="GBG92399">
    <property type="protein sequence ID" value="GBG92399"/>
    <property type="gene ID" value="CBR_g55332"/>
</dbReference>
<dbReference type="InterPro" id="IPR036890">
    <property type="entry name" value="HATPase_C_sf"/>
</dbReference>
<dbReference type="Pfam" id="PF00204">
    <property type="entry name" value="DNA_gyraseB"/>
    <property type="match status" value="1"/>
</dbReference>
<evidence type="ECO:0000313" key="17">
    <source>
        <dbReference type="EMBL" id="GBG92399.1"/>
    </source>
</evidence>
<dbReference type="InterPro" id="IPR001154">
    <property type="entry name" value="TopoII_euk"/>
</dbReference>
<dbReference type="PROSITE" id="PS52040">
    <property type="entry name" value="TOPO_IIA"/>
    <property type="match status" value="1"/>
</dbReference>
<evidence type="ECO:0000256" key="5">
    <source>
        <dbReference type="ARBA" id="ARBA00022723"/>
    </source>
</evidence>
<gene>
    <name evidence="17" type="ORF">CBR_g55332</name>
</gene>
<keyword evidence="6 13" id="KW-0547">Nucleotide-binding</keyword>
<dbReference type="InterPro" id="IPR031660">
    <property type="entry name" value="TOPRIM_C"/>
</dbReference>
<dbReference type="OMA" id="TWTQDFK"/>
<feature type="region of interest" description="Disordered" evidence="14">
    <location>
        <begin position="1164"/>
        <end position="1192"/>
    </location>
</feature>
<keyword evidence="9 12" id="KW-0799">Topoisomerase</keyword>
<dbReference type="PROSITE" id="PS50880">
    <property type="entry name" value="TOPRIM"/>
    <property type="match status" value="1"/>
</dbReference>
<protein>
    <recommendedName>
        <fullName evidence="13">DNA topoisomerase 2</fullName>
        <ecNumber evidence="13">5.6.2.2</ecNumber>
    </recommendedName>
</protein>
<dbReference type="PANTHER" id="PTHR10169">
    <property type="entry name" value="DNA TOPOISOMERASE/GYRASE"/>
    <property type="match status" value="1"/>
</dbReference>
<feature type="region of interest" description="Disordered" evidence="14">
    <location>
        <begin position="1606"/>
        <end position="1682"/>
    </location>
</feature>
<dbReference type="FunFam" id="3.40.50.670:FF:000001">
    <property type="entry name" value="DNA topoisomerase 2"/>
    <property type="match status" value="2"/>
</dbReference>
<feature type="compositionally biased region" description="Basic and acidic residues" evidence="14">
    <location>
        <begin position="1256"/>
        <end position="1266"/>
    </location>
</feature>
<dbReference type="InterPro" id="IPR050634">
    <property type="entry name" value="DNA_Topoisomerase_II"/>
</dbReference>
<comment type="function">
    <text evidence="13">Control of topological states of DNA by transient breakage and subsequent rejoining of DNA strands. Topoisomerase II makes double-strand breaks.</text>
</comment>
<keyword evidence="5" id="KW-0479">Metal-binding</keyword>
<evidence type="ECO:0000256" key="3">
    <source>
        <dbReference type="ARBA" id="ARBA00001946"/>
    </source>
</evidence>
<dbReference type="FunFam" id="3.30.230.10:FF:000008">
    <property type="entry name" value="DNA topoisomerase 2"/>
    <property type="match status" value="1"/>
</dbReference>
<evidence type="ECO:0000256" key="9">
    <source>
        <dbReference type="ARBA" id="ARBA00023029"/>
    </source>
</evidence>
<feature type="compositionally biased region" description="Low complexity" evidence="14">
    <location>
        <begin position="1317"/>
        <end position="1333"/>
    </location>
</feature>
<feature type="compositionally biased region" description="Gly residues" evidence="14">
    <location>
        <begin position="63"/>
        <end position="81"/>
    </location>
</feature>
<feature type="domain" description="Topo IIA-type catalytic" evidence="16">
    <location>
        <begin position="781"/>
        <end position="1244"/>
    </location>
</feature>
<dbReference type="InterPro" id="IPR013506">
    <property type="entry name" value="Topo_IIA_bsu_dom2"/>
</dbReference>
<dbReference type="GO" id="GO:0003677">
    <property type="term" value="F:DNA binding"/>
    <property type="evidence" value="ECO:0007669"/>
    <property type="project" value="UniProtKB-UniRule"/>
</dbReference>
<dbReference type="Gene3D" id="3.30.1490.30">
    <property type="match status" value="1"/>
</dbReference>
<evidence type="ECO:0000256" key="14">
    <source>
        <dbReference type="SAM" id="MobiDB-lite"/>
    </source>
</evidence>
<feature type="compositionally biased region" description="Acidic residues" evidence="14">
    <location>
        <begin position="1296"/>
        <end position="1308"/>
    </location>
</feature>
<dbReference type="Gene3D" id="3.30.230.10">
    <property type="match status" value="1"/>
</dbReference>
<comment type="cofactor">
    <cofactor evidence="2">
        <name>Ca(2+)</name>
        <dbReference type="ChEBI" id="CHEBI:29108"/>
    </cofactor>
</comment>
<feature type="region of interest" description="Disordered" evidence="14">
    <location>
        <begin position="11"/>
        <end position="101"/>
    </location>
</feature>
<feature type="compositionally biased region" description="Basic and acidic residues" evidence="14">
    <location>
        <begin position="1555"/>
        <end position="1564"/>
    </location>
</feature>
<dbReference type="PROSITE" id="PS00177">
    <property type="entry name" value="TOPOISOMERASE_II"/>
    <property type="match status" value="1"/>
</dbReference>
<dbReference type="Gene3D" id="3.30.565.10">
    <property type="entry name" value="Histidine kinase-like ATPase, C-terminal domain"/>
    <property type="match status" value="1"/>
</dbReference>
<dbReference type="Pfam" id="PF00521">
    <property type="entry name" value="DNA_topoisoIV"/>
    <property type="match status" value="1"/>
</dbReference>
<keyword evidence="11 12" id="KW-0413">Isomerase</keyword>